<dbReference type="Proteomes" id="UP001252186">
    <property type="component" value="Unassembled WGS sequence"/>
</dbReference>
<dbReference type="InterPro" id="IPR025737">
    <property type="entry name" value="FApF"/>
</dbReference>
<gene>
    <name evidence="1" type="ORF">RM519_13720</name>
</gene>
<evidence type="ECO:0000313" key="2">
    <source>
        <dbReference type="Proteomes" id="UP001252186"/>
    </source>
</evidence>
<name>A0ABU2Y7Z8_9FLAO</name>
<reference evidence="1 2" key="1">
    <citation type="submission" date="2023-09" db="EMBL/GenBank/DDBJ databases">
        <authorList>
            <person name="Rey-Velasco X."/>
        </authorList>
    </citation>
    <scope>NUCLEOTIDE SEQUENCE [LARGE SCALE GENOMIC DNA]</scope>
    <source>
        <strain evidence="1 2">P050</strain>
    </source>
</reference>
<organism evidence="1 2">
    <name type="scientific">Urechidicola vernalis</name>
    <dbReference type="NCBI Taxonomy" id="3075600"/>
    <lineage>
        <taxon>Bacteria</taxon>
        <taxon>Pseudomonadati</taxon>
        <taxon>Bacteroidota</taxon>
        <taxon>Flavobacteriia</taxon>
        <taxon>Flavobacteriales</taxon>
        <taxon>Flavobacteriaceae</taxon>
        <taxon>Urechidicola</taxon>
    </lineage>
</organism>
<protein>
    <submittedName>
        <fullName evidence="1">Transporter</fullName>
    </submittedName>
</protein>
<keyword evidence="2" id="KW-1185">Reference proteome</keyword>
<sequence>MKNFFFVIFFVLSVQQISAQYTDIINSKRPGNSESPYGVGTDVFQAETGFFYGQGDSDRTFARINPMGTNLFLRYGKFMEQLEFNLNFTYQQNDLQFNNVLSSTSQISGISQFTVGAKYMIYQKEFADKSKEIRSWKKRTEFDKSRWIPSVGVYLGLNTNLSSEDYKESGISPKAAILLQNDFTPRLNLITNLIADKITTDYSVYSYILTMTYAMNDLWSIFVENQGDFTEYRNDFQLGTGAAYLYSRNLQFDAAVRANLNPDEAGFIASIGASWRLDMHQDELVESNQGGKPKKNGGLFGLFKKKK</sequence>
<dbReference type="EMBL" id="JAVRHV010000009">
    <property type="protein sequence ID" value="MDT0554315.1"/>
    <property type="molecule type" value="Genomic_DNA"/>
</dbReference>
<proteinExistence type="predicted"/>
<dbReference type="Pfam" id="PF13557">
    <property type="entry name" value="Phenol_MetA_deg"/>
    <property type="match status" value="1"/>
</dbReference>
<accession>A0ABU2Y7Z8</accession>
<evidence type="ECO:0000313" key="1">
    <source>
        <dbReference type="EMBL" id="MDT0554315.1"/>
    </source>
</evidence>
<comment type="caution">
    <text evidence="1">The sequence shown here is derived from an EMBL/GenBank/DDBJ whole genome shotgun (WGS) entry which is preliminary data.</text>
</comment>
<dbReference type="RefSeq" id="WP_311594402.1">
    <property type="nucleotide sequence ID" value="NZ_JAVRHV010000009.1"/>
</dbReference>